<evidence type="ECO:0000313" key="1">
    <source>
        <dbReference type="EMBL" id="KAF7683110.1"/>
    </source>
</evidence>
<comment type="caution">
    <text evidence="1">The sequence shown here is derived from an EMBL/GenBank/DDBJ whole genome shotgun (WGS) entry which is preliminary data.</text>
</comment>
<protein>
    <submittedName>
        <fullName evidence="1">Uncharacterized protein</fullName>
    </submittedName>
</protein>
<sequence length="479" mass="58072">MIFIIYYLGIFNCSSNESSIRSKKIRNMIYGRYHQSSNNKEPQLKYDIIITVDKKLENYNINNDVNMRTNSLYNEKVNIDELLNIPSFSDMKRKSHTNFPIKENTFDFKDKIFQIQKDDNKFIKTLKNEENIIQYNTIKSNELERQIEHYIKNNKFDHYEKYLSNVFMFLELLYNFYRKNNEININRFYIYSKEIEVMIMKYRLFTKKRIFNYTVQLFLKKIYMKMPVYHFRYIRRLIGLEYFCTNLYFHYMVNGYSCFSNLFSLIYLADYLNGEETAIRCADDSDQILEFRNTISRIMIYFFDGLKKGLHYKKLWFCLEEGNSPSMLYYFFKSINSSYFDDSKFIIDNLFFILEPELIIKLNAILNINYLNGGKHLSLSYNKLILWVMEVMDSNNEGNTSSINLDLTTIMDFYKVLFTYLKKESFLKCYDPHLTDVVMLFSKNNYNKYVNNLLEKKMIIYQEYEKCLKFIILSLYSIY</sequence>
<accession>A0ABQ7HY35</accession>
<proteinExistence type="predicted"/>
<organism evidence="1 2">
    <name type="scientific">Astathelohania contejeani</name>
    <dbReference type="NCBI Taxonomy" id="164912"/>
    <lineage>
        <taxon>Eukaryota</taxon>
        <taxon>Fungi</taxon>
        <taxon>Fungi incertae sedis</taxon>
        <taxon>Microsporidia</taxon>
        <taxon>Astathelohaniidae</taxon>
        <taxon>Astathelohania</taxon>
    </lineage>
</organism>
<dbReference type="Proteomes" id="UP001516464">
    <property type="component" value="Unassembled WGS sequence"/>
</dbReference>
<evidence type="ECO:0000313" key="2">
    <source>
        <dbReference type="Proteomes" id="UP001516464"/>
    </source>
</evidence>
<gene>
    <name evidence="1" type="ORF">TCON_1673</name>
</gene>
<keyword evidence="2" id="KW-1185">Reference proteome</keyword>
<name>A0ABQ7HY35_9MICR</name>
<reference evidence="1 2" key="1">
    <citation type="submission" date="2019-01" db="EMBL/GenBank/DDBJ databases">
        <title>Genomes sequencing and comparative genomics of infectious freshwater microsporidia, Cucumispora dikerogammari and Thelohania contejeani.</title>
        <authorList>
            <person name="Cormier A."/>
            <person name="Giraud I."/>
            <person name="Wattier R."/>
            <person name="Teixeira M."/>
            <person name="Grandjean F."/>
            <person name="Rigaud T."/>
            <person name="Cordaux R."/>
        </authorList>
    </citation>
    <scope>NUCLEOTIDE SEQUENCE [LARGE SCALE GENOMIC DNA]</scope>
    <source>
        <strain evidence="1">T1</strain>
        <tissue evidence="1">Spores</tissue>
    </source>
</reference>
<dbReference type="EMBL" id="SBIQ01000128">
    <property type="protein sequence ID" value="KAF7683110.1"/>
    <property type="molecule type" value="Genomic_DNA"/>
</dbReference>